<proteinExistence type="predicted"/>
<dbReference type="AlphaFoldDB" id="A0A6N4WBW4"/>
<evidence type="ECO:0000259" key="1">
    <source>
        <dbReference type="Pfam" id="PF14032"/>
    </source>
</evidence>
<dbReference type="KEGG" id="many:MANY_20080"/>
<accession>A0A6N4WBW4</accession>
<dbReference type="RefSeq" id="WP_163804104.1">
    <property type="nucleotide sequence ID" value="NZ_AP022620.1"/>
</dbReference>
<keyword evidence="3" id="KW-1185">Reference proteome</keyword>
<feature type="domain" description="PknH-like extracellular" evidence="1">
    <location>
        <begin position="29"/>
        <end position="227"/>
    </location>
</feature>
<reference evidence="2 3" key="1">
    <citation type="journal article" date="2019" name="Emerg. Microbes Infect.">
        <title>Comprehensive subspecies identification of 175 nontuberculous mycobacteria species based on 7547 genomic profiles.</title>
        <authorList>
            <person name="Matsumoto Y."/>
            <person name="Kinjo T."/>
            <person name="Motooka D."/>
            <person name="Nabeya D."/>
            <person name="Jung N."/>
            <person name="Uechi K."/>
            <person name="Horii T."/>
            <person name="Iida T."/>
            <person name="Fujita J."/>
            <person name="Nakamura S."/>
        </authorList>
    </citation>
    <scope>NUCLEOTIDE SEQUENCE [LARGE SCALE GENOMIC DNA]</scope>
    <source>
        <strain evidence="2 3">JCM 30275</strain>
    </source>
</reference>
<dbReference type="InterPro" id="IPR026954">
    <property type="entry name" value="PknH-like_Extracell"/>
</dbReference>
<organism evidence="2 3">
    <name type="scientific">Mycolicibacterium anyangense</name>
    <dbReference type="NCBI Taxonomy" id="1431246"/>
    <lineage>
        <taxon>Bacteria</taxon>
        <taxon>Bacillati</taxon>
        <taxon>Actinomycetota</taxon>
        <taxon>Actinomycetes</taxon>
        <taxon>Mycobacteriales</taxon>
        <taxon>Mycobacteriaceae</taxon>
        <taxon>Mycolicibacterium</taxon>
    </lineage>
</organism>
<protein>
    <submittedName>
        <fullName evidence="2">Sensor domain-containing protein</fullName>
    </submittedName>
</protein>
<dbReference type="InterPro" id="IPR038232">
    <property type="entry name" value="PknH-like_Extracell_sf"/>
</dbReference>
<name>A0A6N4WBW4_9MYCO</name>
<dbReference type="Proteomes" id="UP000467249">
    <property type="component" value="Chromosome"/>
</dbReference>
<evidence type="ECO:0000313" key="3">
    <source>
        <dbReference type="Proteomes" id="UP000467249"/>
    </source>
</evidence>
<dbReference type="Gene3D" id="3.40.1000.70">
    <property type="entry name" value="PknH-like extracellular domain"/>
    <property type="match status" value="1"/>
</dbReference>
<dbReference type="Pfam" id="PF14032">
    <property type="entry name" value="PknH_C"/>
    <property type="match status" value="1"/>
</dbReference>
<evidence type="ECO:0000313" key="2">
    <source>
        <dbReference type="EMBL" id="BBZ76671.1"/>
    </source>
</evidence>
<sequence>MLGITVLAGCAATVDGRAVPQTGPLRPLVSALPTSAEVSRIAGNPLSDNGSRPYQGGIGVLPNGIRDNDTARPIDCLGAVSPFMRIVYEKGDVVGAAWQEFSRYGTGQAVSSVDAGVVRFRSPGEAQRMFSAFAARWKACEGTTVTTFLPGPQNTELYEKVTDVRVDGAVLTAIIVNSDNQGGAQFPAERAVEVSADCIVDVDMAVTAGRAATADRAAGIARLMVERLG</sequence>
<dbReference type="EMBL" id="AP022620">
    <property type="protein sequence ID" value="BBZ76671.1"/>
    <property type="molecule type" value="Genomic_DNA"/>
</dbReference>
<gene>
    <name evidence="2" type="ORF">MANY_20080</name>
</gene>